<organism evidence="1 2">
    <name type="scientific">Streptomyces gelaticus</name>
    <dbReference type="NCBI Taxonomy" id="285446"/>
    <lineage>
        <taxon>Bacteria</taxon>
        <taxon>Bacillati</taxon>
        <taxon>Actinomycetota</taxon>
        <taxon>Actinomycetes</taxon>
        <taxon>Kitasatosporales</taxon>
        <taxon>Streptomycetaceae</taxon>
        <taxon>Streptomyces</taxon>
    </lineage>
</organism>
<reference evidence="2" key="1">
    <citation type="journal article" date="2019" name="Int. J. Syst. Evol. Microbiol.">
        <title>The Global Catalogue of Microorganisms (GCM) 10K type strain sequencing project: providing services to taxonomists for standard genome sequencing and annotation.</title>
        <authorList>
            <consortium name="The Broad Institute Genomics Platform"/>
            <consortium name="The Broad Institute Genome Sequencing Center for Infectious Disease"/>
            <person name="Wu L."/>
            <person name="Ma J."/>
        </authorList>
    </citation>
    <scope>NUCLEOTIDE SEQUENCE [LARGE SCALE GENOMIC DNA]</scope>
    <source>
        <strain evidence="2">JCM 4376</strain>
    </source>
</reference>
<comment type="caution">
    <text evidence="1">The sequence shown here is derived from an EMBL/GenBank/DDBJ whole genome shotgun (WGS) entry which is preliminary data.</text>
</comment>
<dbReference type="Proteomes" id="UP000660675">
    <property type="component" value="Unassembled WGS sequence"/>
</dbReference>
<name>A0ABQ2W953_9ACTN</name>
<accession>A0ABQ2W953</accession>
<protein>
    <submittedName>
        <fullName evidence="1">Uncharacterized protein</fullName>
    </submittedName>
</protein>
<dbReference type="RefSeq" id="WP_189548095.1">
    <property type="nucleotide sequence ID" value="NZ_BMTF01000045.1"/>
</dbReference>
<sequence length="71" mass="8178">MKPPWSDLRSAFDRPADRTVRRWNTWTLDHHRAVRKELTGAKAPRPAPTTPPALVLAPAHERFARTWAEVL</sequence>
<evidence type="ECO:0000313" key="1">
    <source>
        <dbReference type="EMBL" id="GGV97128.1"/>
    </source>
</evidence>
<evidence type="ECO:0000313" key="2">
    <source>
        <dbReference type="Proteomes" id="UP000660675"/>
    </source>
</evidence>
<proteinExistence type="predicted"/>
<gene>
    <name evidence="1" type="ORF">GCM10015535_67890</name>
</gene>
<dbReference type="EMBL" id="BMTF01000045">
    <property type="protein sequence ID" value="GGV97128.1"/>
    <property type="molecule type" value="Genomic_DNA"/>
</dbReference>
<keyword evidence="2" id="KW-1185">Reference proteome</keyword>